<accession>A0A3M7TUW4</accession>
<dbReference type="InterPro" id="IPR024479">
    <property type="entry name" value="DUF3866"/>
</dbReference>
<dbReference type="RefSeq" id="WP_122896573.1">
    <property type="nucleotide sequence ID" value="NZ_RHIB01000001.1"/>
</dbReference>
<sequence length="363" mass="40400">MLRIETVTVLDVIEETMDIQKLAVDGGGGYAILYAAFFPYVSKGDKVKINVTASDLKLGTGGLDIVSSIEERVSFSVGDTRGHIIKGRYLPTQHSMLTVESPEQKDQFIFYEKLNLHWKPILLCELHSMLPVVQAMYHHEKQEGKLVAVIDDSAALALPVSGHLQKIKEDRNVTTISIGQAFGGDFEAINLLTALQFAMHHYPEALIVVTVGPGVVGSGTRYGFSGIRMAEWANLIGKSKGVPVWTPRLSESDRRERHQGLSHHTKTALMEFTYAKSVLPVPAGELADRYIKADCRELSSEPHIKVESICERKVKALVEKALAEVSQIRSMGRSYEEDRLFFTGVGTALYWILENDQGWESLW</sequence>
<dbReference type="EMBL" id="RHIB01000001">
    <property type="protein sequence ID" value="RNA69051.1"/>
    <property type="molecule type" value="Genomic_DNA"/>
</dbReference>
<keyword evidence="2" id="KW-1185">Reference proteome</keyword>
<dbReference type="Pfam" id="PF12982">
    <property type="entry name" value="DUF3866"/>
    <property type="match status" value="1"/>
</dbReference>
<organism evidence="1 2">
    <name type="scientific">Alteribacter keqinensis</name>
    <dbReference type="NCBI Taxonomy" id="2483800"/>
    <lineage>
        <taxon>Bacteria</taxon>
        <taxon>Bacillati</taxon>
        <taxon>Bacillota</taxon>
        <taxon>Bacilli</taxon>
        <taxon>Bacillales</taxon>
        <taxon>Bacillaceae</taxon>
        <taxon>Alteribacter</taxon>
    </lineage>
</organism>
<proteinExistence type="predicted"/>
<protein>
    <submittedName>
        <fullName evidence="1">DUF3866 family protein</fullName>
    </submittedName>
</protein>
<name>A0A3M7TUW4_9BACI</name>
<dbReference type="OrthoDB" id="3401376at2"/>
<dbReference type="Proteomes" id="UP000278746">
    <property type="component" value="Unassembled WGS sequence"/>
</dbReference>
<evidence type="ECO:0000313" key="1">
    <source>
        <dbReference type="EMBL" id="RNA69051.1"/>
    </source>
</evidence>
<gene>
    <name evidence="1" type="ORF">EBO34_03600</name>
</gene>
<comment type="caution">
    <text evidence="1">The sequence shown here is derived from an EMBL/GenBank/DDBJ whole genome shotgun (WGS) entry which is preliminary data.</text>
</comment>
<evidence type="ECO:0000313" key="2">
    <source>
        <dbReference type="Proteomes" id="UP000278746"/>
    </source>
</evidence>
<reference evidence="1 2" key="1">
    <citation type="submission" date="2018-10" db="EMBL/GenBank/DDBJ databases">
        <title>Bacillus Keqinensis sp. nov., a moderately halophilic bacterium isolated from a saline-alkaline lake.</title>
        <authorList>
            <person name="Wang H."/>
        </authorList>
    </citation>
    <scope>NUCLEOTIDE SEQUENCE [LARGE SCALE GENOMIC DNA]</scope>
    <source>
        <strain evidence="1 2">KQ-3</strain>
    </source>
</reference>
<dbReference type="AlphaFoldDB" id="A0A3M7TUW4"/>